<dbReference type="OrthoDB" id="47007at2759"/>
<proteinExistence type="predicted"/>
<keyword evidence="2" id="KW-1185">Reference proteome</keyword>
<reference evidence="1 2" key="1">
    <citation type="submission" date="2018-11" db="EMBL/GenBank/DDBJ databases">
        <authorList>
            <consortium name="Pathogen Informatics"/>
        </authorList>
    </citation>
    <scope>NUCLEOTIDE SEQUENCE [LARGE SCALE GENOMIC DNA]</scope>
</reference>
<organism evidence="1 2">
    <name type="scientific">Dracunculus medinensis</name>
    <name type="common">Guinea worm</name>
    <dbReference type="NCBI Taxonomy" id="318479"/>
    <lineage>
        <taxon>Eukaryota</taxon>
        <taxon>Metazoa</taxon>
        <taxon>Ecdysozoa</taxon>
        <taxon>Nematoda</taxon>
        <taxon>Chromadorea</taxon>
        <taxon>Rhabditida</taxon>
        <taxon>Spirurina</taxon>
        <taxon>Dracunculoidea</taxon>
        <taxon>Dracunculidae</taxon>
        <taxon>Dracunculus</taxon>
    </lineage>
</organism>
<gene>
    <name evidence="1" type="ORF">DME_LOCUS3460</name>
</gene>
<name>A0A3P7QED4_DRAME</name>
<sequence>MQQLTNAPVYKQIFINSVRDIPLDFLLQNSPDESIPVCDFIPSLNPCGLAATLSFIVDTNRVPVCDLSSDNLGQWNTKDGQRMSVRKFYYKEKLKCAEGEHDFCVIRRKYTHPHCVPPNSVRKVIWYAVISYFIDSDAQVPIIPHGNSKKNDKGYVRTRPSEIRKRLSKSKYKYSEINSYPLEVAISDADVDVIDEGEEGIACSSDEGNSDIIVVDPLEDSNGNSYSDINISDEEMIKRIAEITTAPLFSCKYINAIGQVPIELLRRSDLSADLAPVNYSVPQIQITGKGVCMSFIVECSQIPIPEFRRVIYIDAKILGSWNTKCGKRVSVYKFFFNKSKMKCLEGEHEYCVLRKKYVHPFANPPNSVRKVIWLVRRFDKTYYRFLSLNRFYEYVLITYRIQDDAVVERHISKSPHRTYQPLPPMEPVDEEVITSEIMRITQSPVYLKRFINNIQEFPFQLLLTPWNLDEPVCYSVPHIDILREPTKVAVQLSFIIDTSKVAVSDLSTDNLGQWNTSHGRRMTLRKFFFNREKRRCLREDHYYVVTRKTYVHPNSIPDGAVRKIIWQLSTDRGFTRYALITFDIGAETVVEAIPHGNSKTNTEVYVRREPSLTINERRAQRRIERTRQLSFYFLLYLSTSPSSKRSRLTAPSSITLYGEEFIEGMDGTYLTHEDLMIRMAQSSSRRYTRPYHNDEPFNLVFLMDQNVGLIQCASCGVDFSRHAHPPEDIVLEHIERFWNQRTGCFSLQQMQKRYIHARLECVLSRYEYFTTVDFLSISPDVRMRLTDAHQQYLSVEFGCSYI</sequence>
<dbReference type="Proteomes" id="UP000274756">
    <property type="component" value="Unassembled WGS sequence"/>
</dbReference>
<evidence type="ECO:0000313" key="1">
    <source>
        <dbReference type="EMBL" id="VDN53487.1"/>
    </source>
</evidence>
<dbReference type="AlphaFoldDB" id="A0A3P7QED4"/>
<protein>
    <submittedName>
        <fullName evidence="1">Uncharacterized protein</fullName>
    </submittedName>
</protein>
<dbReference type="EMBL" id="UYYG01000136">
    <property type="protein sequence ID" value="VDN53487.1"/>
    <property type="molecule type" value="Genomic_DNA"/>
</dbReference>
<dbReference type="STRING" id="318479.A0A3P7QED4"/>
<evidence type="ECO:0000313" key="2">
    <source>
        <dbReference type="Proteomes" id="UP000274756"/>
    </source>
</evidence>
<accession>A0A3P7QED4</accession>